<dbReference type="KEGG" id="mgel:G5B37_13915"/>
<proteinExistence type="predicted"/>
<name>A0A6G6GPZ2_9FLAO</name>
<dbReference type="SUPFAM" id="SSF53756">
    <property type="entry name" value="UDP-Glycosyltransferase/glycogen phosphorylase"/>
    <property type="match status" value="1"/>
</dbReference>
<accession>A0A6G6GPZ2</accession>
<dbReference type="Proteomes" id="UP000505306">
    <property type="component" value="Chromosome"/>
</dbReference>
<dbReference type="AlphaFoldDB" id="A0A6G6GPZ2"/>
<evidence type="ECO:0000313" key="1">
    <source>
        <dbReference type="EMBL" id="QIE60619.1"/>
    </source>
</evidence>
<evidence type="ECO:0000313" key="2">
    <source>
        <dbReference type="Proteomes" id="UP000505306"/>
    </source>
</evidence>
<dbReference type="EMBL" id="CP049057">
    <property type="protein sequence ID" value="QIE60619.1"/>
    <property type="molecule type" value="Genomic_DNA"/>
</dbReference>
<reference evidence="1 2" key="1">
    <citation type="submission" date="2020-02" db="EMBL/GenBank/DDBJ databases">
        <title>Complete genome sequence of Flavobacteriaceae bacterium.</title>
        <authorList>
            <person name="Kim S.-J."/>
            <person name="Kim Y.-S."/>
            <person name="Kim K.-H."/>
        </authorList>
    </citation>
    <scope>NUCLEOTIDE SEQUENCE [LARGE SCALE GENOMIC DNA]</scope>
    <source>
        <strain evidence="1 2">RR4-40</strain>
    </source>
</reference>
<organism evidence="1 2">
    <name type="scientific">Rasiella rasia</name>
    <dbReference type="NCBI Taxonomy" id="2744027"/>
    <lineage>
        <taxon>Bacteria</taxon>
        <taxon>Pseudomonadati</taxon>
        <taxon>Bacteroidota</taxon>
        <taxon>Flavobacteriia</taxon>
        <taxon>Flavobacteriales</taxon>
        <taxon>Flavobacteriaceae</taxon>
        <taxon>Rasiella</taxon>
    </lineage>
</organism>
<protein>
    <submittedName>
        <fullName evidence="1">Uncharacterized protein</fullName>
    </submittedName>
</protein>
<keyword evidence="2" id="KW-1185">Reference proteome</keyword>
<dbReference type="RefSeq" id="WP_164680630.1">
    <property type="nucleotide sequence ID" value="NZ_CP049057.1"/>
</dbReference>
<sequence>MISSRDEIKDFILEIEDRFPVNEWSLNGFYFWPILRIRLFFYLIRQVEYQTKKETSNAKLPHKKRSGFAQKLAKLYAVFYTPFWWSRLPKKKHIFVAQDAHRVNYKGKRYNRFFDVLIKKYGLEQESMYFETSKIPSSHIEAGHLLYDYDKALQVFLRKKRIKSTNLTFENSSYRDFINTLESNEQTKGFIVNYTEKRLVKWYERKVVPKLDFFSKLLQKIQPQQLSILCYYSENNMLLIAAANALNVKTVEMQHGPQSPLHLCYASWNKVPVDGYQVLPREYWCWDKASKDTIDAWANSSSLYKAAVIGNPWVDLWKEIPATFSEENYILYSLQPKPVSLSQLFSENIIDLMKELGLPWFVRLHPRQLGELETIKTFLKNKGVSELVRIDEATQAALPQLLANAIIHVTHYSGTVIEASQMQTRTIILHPIGKQSFSALIEAGRAVYLNPENEDFIQQFTSVIRETTKNELPETRYSTVKDLF</sequence>
<gene>
    <name evidence="1" type="ORF">G5B37_13915</name>
</gene>